<dbReference type="RefSeq" id="XP_045098619.1">
    <property type="nucleotide sequence ID" value="XM_045243239.1"/>
</dbReference>
<organism evidence="1 2">
    <name type="scientific">Caenorhabditis briggsae</name>
    <dbReference type="NCBI Taxonomy" id="6238"/>
    <lineage>
        <taxon>Eukaryota</taxon>
        <taxon>Metazoa</taxon>
        <taxon>Ecdysozoa</taxon>
        <taxon>Nematoda</taxon>
        <taxon>Chromadorea</taxon>
        <taxon>Rhabditida</taxon>
        <taxon>Rhabditina</taxon>
        <taxon>Rhabditomorpha</taxon>
        <taxon>Rhabditoidea</taxon>
        <taxon>Rhabditidae</taxon>
        <taxon>Peloderinae</taxon>
        <taxon>Caenorhabditis</taxon>
    </lineage>
</organism>
<dbReference type="AlphaFoldDB" id="B6IGM2"/>
<gene>
    <name evidence="1" type="ORF">CBG25799</name>
    <name evidence="1" type="ORF">CBG_25799</name>
</gene>
<dbReference type="EMBL" id="HE600960">
    <property type="protein sequence ID" value="CAR99052.1"/>
    <property type="molecule type" value="Genomic_DNA"/>
</dbReference>
<dbReference type="Proteomes" id="UP000008549">
    <property type="component" value="Unassembled WGS sequence"/>
</dbReference>
<protein>
    <submittedName>
        <fullName evidence="1">Protein CBG25799</fullName>
    </submittedName>
</protein>
<evidence type="ECO:0000313" key="1">
    <source>
        <dbReference type="EMBL" id="CAR99052.1"/>
    </source>
</evidence>
<dbReference type="GeneID" id="68917281"/>
<name>B6IGM2_CAEBR</name>
<dbReference type="CTD" id="68917281"/>
<proteinExistence type="predicted"/>
<sequence>MYIIFVNFLGCLELDCTELKIFLRFFVIKCLAFSGKSDPKAGPPVPSLTFFNKAFFSKITKRVQISDRDLYTVTSYGQDSDTTFLFRS</sequence>
<dbReference type="InParanoid" id="B6IGM2"/>
<dbReference type="HOGENOM" id="CLU_2471084_0_0_1"/>
<reference evidence="1 2" key="2">
    <citation type="journal article" date="2011" name="PLoS Genet.">
        <title>Caenorhabditis briggsae recombinant inbred line genotypes reveal inter-strain incompatibility and the evolution of recombination.</title>
        <authorList>
            <person name="Ross J.A."/>
            <person name="Koboldt D.C."/>
            <person name="Staisch J.E."/>
            <person name="Chamberlin H.M."/>
            <person name="Gupta B.P."/>
            <person name="Miller R.D."/>
            <person name="Baird S.E."/>
            <person name="Haag E.S."/>
        </authorList>
    </citation>
    <scope>NUCLEOTIDE SEQUENCE [LARGE SCALE GENOMIC DNA]</scope>
    <source>
        <strain evidence="1 2">AF16</strain>
    </source>
</reference>
<keyword evidence="2" id="KW-1185">Reference proteome</keyword>
<accession>B6IGM2</accession>
<dbReference type="KEGG" id="cbr:CBG_25799"/>
<reference evidence="1 2" key="1">
    <citation type="journal article" date="2003" name="PLoS Biol.">
        <title>The genome sequence of Caenorhabditis briggsae: a platform for comparative genomics.</title>
        <authorList>
            <person name="Stein L.D."/>
            <person name="Bao Z."/>
            <person name="Blasiar D."/>
            <person name="Blumenthal T."/>
            <person name="Brent M.R."/>
            <person name="Chen N."/>
            <person name="Chinwalla A."/>
            <person name="Clarke L."/>
            <person name="Clee C."/>
            <person name="Coghlan A."/>
            <person name="Coulson A."/>
            <person name="D'Eustachio P."/>
            <person name="Fitch D.H."/>
            <person name="Fulton L.A."/>
            <person name="Fulton R.E."/>
            <person name="Griffiths-Jones S."/>
            <person name="Harris T.W."/>
            <person name="Hillier L.W."/>
            <person name="Kamath R."/>
            <person name="Kuwabara P.E."/>
            <person name="Mardis E.R."/>
            <person name="Marra M.A."/>
            <person name="Miner T.L."/>
            <person name="Minx P."/>
            <person name="Mullikin J.C."/>
            <person name="Plumb R.W."/>
            <person name="Rogers J."/>
            <person name="Schein J.E."/>
            <person name="Sohrmann M."/>
            <person name="Spieth J."/>
            <person name="Stajich J.E."/>
            <person name="Wei C."/>
            <person name="Willey D."/>
            <person name="Wilson R.K."/>
            <person name="Durbin R."/>
            <person name="Waterston R.H."/>
        </authorList>
    </citation>
    <scope>NUCLEOTIDE SEQUENCE [LARGE SCALE GENOMIC DNA]</scope>
    <source>
        <strain evidence="1 2">AF16</strain>
    </source>
</reference>
<evidence type="ECO:0000313" key="2">
    <source>
        <dbReference type="Proteomes" id="UP000008549"/>
    </source>
</evidence>